<dbReference type="AlphaFoldDB" id="A0A8S9IL67"/>
<name>A0A8S9IL67_BRACR</name>
<gene>
    <name evidence="2" type="ORF">F2Q70_00003624</name>
</gene>
<protein>
    <submittedName>
        <fullName evidence="2">Uncharacterized protein</fullName>
    </submittedName>
</protein>
<feature type="compositionally biased region" description="Basic and acidic residues" evidence="1">
    <location>
        <begin position="128"/>
        <end position="140"/>
    </location>
</feature>
<sequence length="220" mass="25558">MSSSEINVKFQGIIMKIGKMEYFCEKINSTQGQKRKTQTNLGGVYKGREAFLTHSRQKFSKQRTRKKRITESDEQSDSPVRRVGLVQLAEQVSWIERPVQLARVESGSNGRVGSNVPVDGLSPTRQTGELDRSHRPTRPFDELDRTHRRTRLFGELDRTHRPTHSFGELDHLLLQWTRPHALHRASMDQSLVSYRSELPLEIYNKNREDSFPRIKFMVIV</sequence>
<dbReference type="EMBL" id="QGKY02001015">
    <property type="protein sequence ID" value="KAF2570604.1"/>
    <property type="molecule type" value="Genomic_DNA"/>
</dbReference>
<feature type="region of interest" description="Disordered" evidence="1">
    <location>
        <begin position="107"/>
        <end position="140"/>
    </location>
</feature>
<evidence type="ECO:0000256" key="1">
    <source>
        <dbReference type="SAM" id="MobiDB-lite"/>
    </source>
</evidence>
<comment type="caution">
    <text evidence="2">The sequence shown here is derived from an EMBL/GenBank/DDBJ whole genome shotgun (WGS) entry which is preliminary data.</text>
</comment>
<evidence type="ECO:0000313" key="2">
    <source>
        <dbReference type="EMBL" id="KAF2570604.1"/>
    </source>
</evidence>
<proteinExistence type="predicted"/>
<reference evidence="2" key="1">
    <citation type="submission" date="2019-12" db="EMBL/GenBank/DDBJ databases">
        <title>Genome sequencing and annotation of Brassica cretica.</title>
        <authorList>
            <person name="Studholme D.J."/>
            <person name="Sarris P.F."/>
        </authorList>
    </citation>
    <scope>NUCLEOTIDE SEQUENCE</scope>
    <source>
        <strain evidence="2">PFS-102/07</strain>
        <tissue evidence="2">Leaf</tissue>
    </source>
</reference>
<feature type="region of interest" description="Disordered" evidence="1">
    <location>
        <begin position="54"/>
        <end position="79"/>
    </location>
</feature>
<feature type="compositionally biased region" description="Basic residues" evidence="1">
    <location>
        <begin position="55"/>
        <end position="68"/>
    </location>
</feature>
<organism evidence="2">
    <name type="scientific">Brassica cretica</name>
    <name type="common">Mustard</name>
    <dbReference type="NCBI Taxonomy" id="69181"/>
    <lineage>
        <taxon>Eukaryota</taxon>
        <taxon>Viridiplantae</taxon>
        <taxon>Streptophyta</taxon>
        <taxon>Embryophyta</taxon>
        <taxon>Tracheophyta</taxon>
        <taxon>Spermatophyta</taxon>
        <taxon>Magnoliopsida</taxon>
        <taxon>eudicotyledons</taxon>
        <taxon>Gunneridae</taxon>
        <taxon>Pentapetalae</taxon>
        <taxon>rosids</taxon>
        <taxon>malvids</taxon>
        <taxon>Brassicales</taxon>
        <taxon>Brassicaceae</taxon>
        <taxon>Brassiceae</taxon>
        <taxon>Brassica</taxon>
    </lineage>
</organism>
<accession>A0A8S9IL67</accession>